<feature type="domain" description="HTH cro/C1-type" evidence="1">
    <location>
        <begin position="36"/>
        <end position="92"/>
    </location>
</feature>
<dbReference type="SUPFAM" id="SSF47413">
    <property type="entry name" value="lambda repressor-like DNA-binding domains"/>
    <property type="match status" value="1"/>
</dbReference>
<organism evidence="2 3">
    <name type="scientific">Candidatus Competibacter phosphatis</name>
    <dbReference type="NCBI Taxonomy" id="221280"/>
    <lineage>
        <taxon>Bacteria</taxon>
        <taxon>Pseudomonadati</taxon>
        <taxon>Pseudomonadota</taxon>
        <taxon>Gammaproteobacteria</taxon>
        <taxon>Candidatus Competibacteraceae</taxon>
        <taxon>Candidatus Competibacter</taxon>
    </lineage>
</organism>
<dbReference type="RefSeq" id="WP_169250754.1">
    <property type="nucleotide sequence ID" value="NZ_SPMZ01000116.1"/>
</dbReference>
<protein>
    <submittedName>
        <fullName evidence="2">XRE family transcriptional regulator</fullName>
    </submittedName>
</protein>
<evidence type="ECO:0000259" key="1">
    <source>
        <dbReference type="PROSITE" id="PS50943"/>
    </source>
</evidence>
<evidence type="ECO:0000313" key="2">
    <source>
        <dbReference type="EMBL" id="NMQ21496.1"/>
    </source>
</evidence>
<dbReference type="Gene3D" id="1.10.260.40">
    <property type="entry name" value="lambda repressor-like DNA-binding domains"/>
    <property type="match status" value="1"/>
</dbReference>
<proteinExistence type="predicted"/>
<dbReference type="CDD" id="cd00093">
    <property type="entry name" value="HTH_XRE"/>
    <property type="match status" value="1"/>
</dbReference>
<dbReference type="EMBL" id="SPMZ01000116">
    <property type="protein sequence ID" value="NMQ21496.1"/>
    <property type="molecule type" value="Genomic_DNA"/>
</dbReference>
<name>A0ABX1TS45_9GAMM</name>
<gene>
    <name evidence="2" type="ORF">E4P82_21155</name>
</gene>
<comment type="caution">
    <text evidence="2">The sequence shown here is derived from an EMBL/GenBank/DDBJ whole genome shotgun (WGS) entry which is preliminary data.</text>
</comment>
<reference evidence="2 3" key="1">
    <citation type="submission" date="2019-03" db="EMBL/GenBank/DDBJ databases">
        <title>Metabolic reconstructions from genomes of highly enriched 'Candidatus Accumulibacter' and 'Candidatus Competibacter' bioreactor populations.</title>
        <authorList>
            <person name="Annavajhala M.K."/>
            <person name="Welles L."/>
            <person name="Abbas B."/>
            <person name="Sorokin D."/>
            <person name="Park H."/>
            <person name="Van Loosdrecht M."/>
            <person name="Chandran K."/>
        </authorList>
    </citation>
    <scope>NUCLEOTIDE SEQUENCE [LARGE SCALE GENOMIC DNA]</scope>
    <source>
        <strain evidence="2 3">SBR_G</strain>
    </source>
</reference>
<accession>A0ABX1TS45</accession>
<evidence type="ECO:0000313" key="3">
    <source>
        <dbReference type="Proteomes" id="UP000760480"/>
    </source>
</evidence>
<sequence>MNDTTTEAFTNVWDALADTPQEAANLKVRSELMSQIAALVRERGWTQVEAARRCGVTQPRLNDLLRGRLSRFSLDALVNIAAALGCRVQVGLDAA</sequence>
<dbReference type="InterPro" id="IPR010982">
    <property type="entry name" value="Lambda_DNA-bd_dom_sf"/>
</dbReference>
<dbReference type="PROSITE" id="PS50943">
    <property type="entry name" value="HTH_CROC1"/>
    <property type="match status" value="1"/>
</dbReference>
<dbReference type="Proteomes" id="UP000760480">
    <property type="component" value="Unassembled WGS sequence"/>
</dbReference>
<dbReference type="Pfam" id="PF13744">
    <property type="entry name" value="HTH_37"/>
    <property type="match status" value="1"/>
</dbReference>
<dbReference type="InterPro" id="IPR039554">
    <property type="entry name" value="HigA2-like_HTH"/>
</dbReference>
<dbReference type="InterPro" id="IPR001387">
    <property type="entry name" value="Cro/C1-type_HTH"/>
</dbReference>
<dbReference type="SMART" id="SM00530">
    <property type="entry name" value="HTH_XRE"/>
    <property type="match status" value="1"/>
</dbReference>
<keyword evidence="3" id="KW-1185">Reference proteome</keyword>